<evidence type="ECO:0000313" key="3">
    <source>
        <dbReference type="Proteomes" id="UP000688947"/>
    </source>
</evidence>
<dbReference type="EMBL" id="JAENGZ010000472">
    <property type="protein sequence ID" value="KAG6958698.1"/>
    <property type="molecule type" value="Genomic_DNA"/>
</dbReference>
<organism evidence="2 3">
    <name type="scientific">Phytophthora cactorum</name>
    <dbReference type="NCBI Taxonomy" id="29920"/>
    <lineage>
        <taxon>Eukaryota</taxon>
        <taxon>Sar</taxon>
        <taxon>Stramenopiles</taxon>
        <taxon>Oomycota</taxon>
        <taxon>Peronosporomycetes</taxon>
        <taxon>Peronosporales</taxon>
        <taxon>Peronosporaceae</taxon>
        <taxon>Phytophthora</taxon>
    </lineage>
</organism>
<dbReference type="Proteomes" id="UP000688947">
    <property type="component" value="Unassembled WGS sequence"/>
</dbReference>
<keyword evidence="1" id="KW-0472">Membrane</keyword>
<gene>
    <name evidence="2" type="ORF">JG687_00009228</name>
</gene>
<comment type="caution">
    <text evidence="2">The sequence shown here is derived from an EMBL/GenBank/DDBJ whole genome shotgun (WGS) entry which is preliminary data.</text>
</comment>
<name>A0A8T1UC91_9STRA</name>
<proteinExistence type="predicted"/>
<dbReference type="OrthoDB" id="110256at2759"/>
<sequence>MNVPLIGCASHRFNRAVAMELAEKAGNLDLVQSLILKLRTLNQPAKLRLRPIIRQQTRWSSTFLCSIAILSFSLFWMPRTKSLRTYRYRRRQAAAARPARRAQGRIICFQGTTGRRHQPS</sequence>
<keyword evidence="1" id="KW-1133">Transmembrane helix</keyword>
<dbReference type="PANTHER" id="PTHR40866:SF1">
    <property type="entry name" value="BED-TYPE DOMAIN-CONTAINING PROTEIN"/>
    <property type="match status" value="1"/>
</dbReference>
<protein>
    <recommendedName>
        <fullName evidence="4">Ankyrin repeat-containing domain</fullName>
    </recommendedName>
</protein>
<evidence type="ECO:0008006" key="4">
    <source>
        <dbReference type="Google" id="ProtNLM"/>
    </source>
</evidence>
<keyword evidence="1" id="KW-0812">Transmembrane</keyword>
<accession>A0A8T1UC91</accession>
<reference evidence="2" key="1">
    <citation type="submission" date="2021-01" db="EMBL/GenBank/DDBJ databases">
        <title>Phytophthora aleatoria, a newly-described species from Pinus radiata is distinct from Phytophthora cactorum isolates based on comparative genomics.</title>
        <authorList>
            <person name="Mcdougal R."/>
            <person name="Panda P."/>
            <person name="Williams N."/>
            <person name="Studholme D.J."/>
        </authorList>
    </citation>
    <scope>NUCLEOTIDE SEQUENCE</scope>
    <source>
        <strain evidence="2">NZFS 3830</strain>
    </source>
</reference>
<dbReference type="AlphaFoldDB" id="A0A8T1UC91"/>
<evidence type="ECO:0000256" key="1">
    <source>
        <dbReference type="SAM" id="Phobius"/>
    </source>
</evidence>
<evidence type="ECO:0000313" key="2">
    <source>
        <dbReference type="EMBL" id="KAG6958698.1"/>
    </source>
</evidence>
<feature type="transmembrane region" description="Helical" evidence="1">
    <location>
        <begin position="59"/>
        <end position="77"/>
    </location>
</feature>
<dbReference type="PANTHER" id="PTHR40866">
    <property type="entry name" value="BED-TYPE DOMAIN-CONTAINING PROTEIN"/>
    <property type="match status" value="1"/>
</dbReference>